<evidence type="ECO:0000256" key="4">
    <source>
        <dbReference type="ARBA" id="ARBA00023128"/>
    </source>
</evidence>
<dbReference type="GeneID" id="9683505"/>
<evidence type="ECO:0000256" key="6">
    <source>
        <dbReference type="ARBA" id="ARBA00038445"/>
    </source>
</evidence>
<evidence type="ECO:0000259" key="8">
    <source>
        <dbReference type="Pfam" id="PF10502"/>
    </source>
</evidence>
<evidence type="ECO:0000256" key="2">
    <source>
        <dbReference type="ARBA" id="ARBA00022792"/>
    </source>
</evidence>
<dbReference type="Proteomes" id="UP000001876">
    <property type="component" value="Unassembled WGS sequence"/>
</dbReference>
<dbReference type="KEGG" id="mpp:MICPUCDRAFT_8330"/>
<keyword evidence="3" id="KW-0378">Hydrolase</keyword>
<comment type="similarity">
    <text evidence="6">Belongs to the peptidase S26 family. IMP1 subfamily.</text>
</comment>
<dbReference type="PROSITE" id="PS00760">
    <property type="entry name" value="SPASE_I_2"/>
    <property type="match status" value="1"/>
</dbReference>
<evidence type="ECO:0000256" key="1">
    <source>
        <dbReference type="ARBA" id="ARBA00004273"/>
    </source>
</evidence>
<dbReference type="InterPro" id="IPR052064">
    <property type="entry name" value="Mito_IMP1_subunit"/>
</dbReference>
<dbReference type="GO" id="GO:0004252">
    <property type="term" value="F:serine-type endopeptidase activity"/>
    <property type="evidence" value="ECO:0007669"/>
    <property type="project" value="InterPro"/>
</dbReference>
<protein>
    <submittedName>
        <fullName evidence="9">Predicted protein</fullName>
    </submittedName>
</protein>
<keyword evidence="4" id="KW-0496">Mitochondrion</keyword>
<dbReference type="CDD" id="cd06530">
    <property type="entry name" value="S26_SPase_I"/>
    <property type="match status" value="1"/>
</dbReference>
<keyword evidence="5" id="KW-0472">Membrane</keyword>
<keyword evidence="10" id="KW-1185">Reference proteome</keyword>
<dbReference type="eggNOG" id="KOG0171">
    <property type="taxonomic scope" value="Eukaryota"/>
</dbReference>
<evidence type="ECO:0000256" key="7">
    <source>
        <dbReference type="PIRSR" id="PIRSR600223-1"/>
    </source>
</evidence>
<feature type="domain" description="Peptidase S26" evidence="8">
    <location>
        <begin position="88"/>
        <end position="128"/>
    </location>
</feature>
<dbReference type="GO" id="GO:0006627">
    <property type="term" value="P:protein processing involved in protein targeting to mitochondrion"/>
    <property type="evidence" value="ECO:0007669"/>
    <property type="project" value="TreeGrafter"/>
</dbReference>
<dbReference type="AlphaFoldDB" id="C1MQ53"/>
<organism evidence="10">
    <name type="scientific">Micromonas pusilla (strain CCMP1545)</name>
    <name type="common">Picoplanktonic green alga</name>
    <dbReference type="NCBI Taxonomy" id="564608"/>
    <lineage>
        <taxon>Eukaryota</taxon>
        <taxon>Viridiplantae</taxon>
        <taxon>Chlorophyta</taxon>
        <taxon>Mamiellophyceae</taxon>
        <taxon>Mamiellales</taxon>
        <taxon>Mamiellaceae</taxon>
        <taxon>Micromonas</taxon>
    </lineage>
</organism>
<feature type="active site" evidence="7">
    <location>
        <position position="20"/>
    </location>
</feature>
<dbReference type="SUPFAM" id="SSF51306">
    <property type="entry name" value="LexA/Signal peptidase"/>
    <property type="match status" value="1"/>
</dbReference>
<dbReference type="InterPro" id="IPR000223">
    <property type="entry name" value="Pept_S26A_signal_pept_1"/>
</dbReference>
<dbReference type="OMA" id="LCKGPSM"/>
<reference evidence="9 10" key="1">
    <citation type="journal article" date="2009" name="Science">
        <title>Green evolution and dynamic adaptations revealed by genomes of the marine picoeukaryotes Micromonas.</title>
        <authorList>
            <person name="Worden A.Z."/>
            <person name="Lee J.H."/>
            <person name="Mock T."/>
            <person name="Rouze P."/>
            <person name="Simmons M.P."/>
            <person name="Aerts A.L."/>
            <person name="Allen A.E."/>
            <person name="Cuvelier M.L."/>
            <person name="Derelle E."/>
            <person name="Everett M.V."/>
            <person name="Foulon E."/>
            <person name="Grimwood J."/>
            <person name="Gundlach H."/>
            <person name="Henrissat B."/>
            <person name="Napoli C."/>
            <person name="McDonald S.M."/>
            <person name="Parker M.S."/>
            <person name="Rombauts S."/>
            <person name="Salamov A."/>
            <person name="Von Dassow P."/>
            <person name="Badger J.H."/>
            <person name="Coutinho P.M."/>
            <person name="Demir E."/>
            <person name="Dubchak I."/>
            <person name="Gentemann C."/>
            <person name="Eikrem W."/>
            <person name="Gready J.E."/>
            <person name="John U."/>
            <person name="Lanier W."/>
            <person name="Lindquist E.A."/>
            <person name="Lucas S."/>
            <person name="Mayer K.F."/>
            <person name="Moreau H."/>
            <person name="Not F."/>
            <person name="Otillar R."/>
            <person name="Panaud O."/>
            <person name="Pangilinan J."/>
            <person name="Paulsen I."/>
            <person name="Piegu B."/>
            <person name="Poliakov A."/>
            <person name="Robbens S."/>
            <person name="Schmutz J."/>
            <person name="Toulza E."/>
            <person name="Wyss T."/>
            <person name="Zelensky A."/>
            <person name="Zhou K."/>
            <person name="Armbrust E.V."/>
            <person name="Bhattacharya D."/>
            <person name="Goodenough U.W."/>
            <person name="Van de Peer Y."/>
            <person name="Grigoriev I.V."/>
        </authorList>
    </citation>
    <scope>NUCLEOTIDE SEQUENCE [LARGE SCALE GENOMIC DNA]</scope>
    <source>
        <strain evidence="9 10">CCMP1545</strain>
    </source>
</reference>
<comment type="subcellular location">
    <subcellularLocation>
        <location evidence="1">Mitochondrion inner membrane</location>
    </subcellularLocation>
</comment>
<evidence type="ECO:0000256" key="5">
    <source>
        <dbReference type="ARBA" id="ARBA00023136"/>
    </source>
</evidence>
<dbReference type="EMBL" id="GG663738">
    <property type="protein sequence ID" value="EEH58018.1"/>
    <property type="molecule type" value="Genomic_DNA"/>
</dbReference>
<name>C1MQ53_MICPC</name>
<feature type="non-terminal residue" evidence="9">
    <location>
        <position position="138"/>
    </location>
</feature>
<dbReference type="RefSeq" id="XP_003058067.1">
    <property type="nucleotide sequence ID" value="XM_003058021.1"/>
</dbReference>
<evidence type="ECO:0000313" key="9">
    <source>
        <dbReference type="EMBL" id="EEH58018.1"/>
    </source>
</evidence>
<dbReference type="PRINTS" id="PR00727">
    <property type="entry name" value="LEADERPTASE"/>
</dbReference>
<keyword evidence="2" id="KW-0999">Mitochondrion inner membrane</keyword>
<evidence type="ECO:0000256" key="3">
    <source>
        <dbReference type="ARBA" id="ARBA00022801"/>
    </source>
</evidence>
<dbReference type="Gene3D" id="2.10.109.10">
    <property type="entry name" value="Umud Fragment, subunit A"/>
    <property type="match status" value="1"/>
</dbReference>
<dbReference type="STRING" id="564608.C1MQ53"/>
<dbReference type="Pfam" id="PF10502">
    <property type="entry name" value="Peptidase_S26"/>
    <property type="match status" value="2"/>
</dbReference>
<feature type="domain" description="Peptidase S26" evidence="8">
    <location>
        <begin position="5"/>
        <end position="76"/>
    </location>
</feature>
<dbReference type="GO" id="GO:0006465">
    <property type="term" value="P:signal peptide processing"/>
    <property type="evidence" value="ECO:0007669"/>
    <property type="project" value="InterPro"/>
</dbReference>
<dbReference type="PANTHER" id="PTHR12383:SF16">
    <property type="entry name" value="MITOCHONDRIAL INNER MEMBRANE PROTEASE SUBUNIT 1"/>
    <property type="match status" value="1"/>
</dbReference>
<dbReference type="InterPro" id="IPR019757">
    <property type="entry name" value="Pept_S26A_signal_pept_1_Lys-AS"/>
</dbReference>
<gene>
    <name evidence="9" type="ORF">MICPUCDRAFT_8330</name>
</gene>
<feature type="active site" evidence="7">
    <location>
        <position position="64"/>
    </location>
</feature>
<dbReference type="InterPro" id="IPR036286">
    <property type="entry name" value="LexA/Signal_pep-like_sf"/>
</dbReference>
<dbReference type="GO" id="GO:0042720">
    <property type="term" value="C:mitochondrial inner membrane peptidase complex"/>
    <property type="evidence" value="ECO:0007669"/>
    <property type="project" value="TreeGrafter"/>
</dbReference>
<proteinExistence type="inferred from homology"/>
<dbReference type="OrthoDB" id="308440at2759"/>
<feature type="non-terminal residue" evidence="9">
    <location>
        <position position="1"/>
    </location>
</feature>
<evidence type="ECO:0000313" key="10">
    <source>
        <dbReference type="Proteomes" id="UP000001876"/>
    </source>
</evidence>
<dbReference type="InterPro" id="IPR019533">
    <property type="entry name" value="Peptidase_S26"/>
</dbReference>
<dbReference type="PANTHER" id="PTHR12383">
    <property type="entry name" value="PROTEASE FAMILY S26 MITOCHONDRIAL INNER MEMBRANE PROTEASE-RELATED"/>
    <property type="match status" value="1"/>
</dbReference>
<sequence length="138" mass="15075">CLVSVVHNYGVEVTMCLGPSMLPTFNRSGDVVLMEHVSVMRNAIETGDVVIAKSPSNPRHTVCKRVLGRGGDVIHVPKAGHFGGTMRVEVPTGHLWLQGDNKDNSTDSRDYGPVPYALLRGKVFVKVWPPSEIGWVKN</sequence>
<accession>C1MQ53</accession>